<evidence type="ECO:0000313" key="1">
    <source>
        <dbReference type="EMBL" id="EDQ51119.1"/>
    </source>
</evidence>
<protein>
    <submittedName>
        <fullName evidence="1">Predicted protein</fullName>
    </submittedName>
</protein>
<dbReference type="EMBL" id="DS545275">
    <property type="protein sequence ID" value="EDQ51119.1"/>
    <property type="molecule type" value="Genomic_DNA"/>
</dbReference>
<dbReference type="Gene3D" id="3.30.420.10">
    <property type="entry name" value="Ribonuclease H-like superfamily/Ribonuclease H"/>
    <property type="match status" value="1"/>
</dbReference>
<gene>
    <name evidence="1" type="ORF">PHYPADRAFT_153165</name>
</gene>
<reference evidence="1" key="1">
    <citation type="journal article" date="2008" name="Science">
        <title>The Physcomitrella genome reveals evolutionary insights into the conquest of land by plants.</title>
        <authorList>
            <person name="Rensing S."/>
            <person name="Lang D."/>
            <person name="Zimmer A."/>
            <person name="Terry A."/>
            <person name="Salamov A."/>
            <person name="Shapiro H."/>
            <person name="Nishiyama T."/>
            <person name="Perroud P.-F."/>
            <person name="Lindquist E."/>
            <person name="Kamisugi Y."/>
            <person name="Tanahashi T."/>
            <person name="Sakakibara K."/>
            <person name="Fujita T."/>
            <person name="Oishi K."/>
            <person name="Shin-I T."/>
            <person name="Kuroki Y."/>
            <person name="Toyoda A."/>
            <person name="Suzuki Y."/>
            <person name="Hashimoto A."/>
            <person name="Yamaguchi K."/>
            <person name="Sugano A."/>
            <person name="Kohara Y."/>
            <person name="Fujiyama A."/>
            <person name="Anterola A."/>
            <person name="Aoki S."/>
            <person name="Ashton N."/>
            <person name="Barbazuk W.B."/>
            <person name="Barker E."/>
            <person name="Bennetzen J."/>
            <person name="Bezanilla M."/>
            <person name="Blankenship R."/>
            <person name="Cho S.H."/>
            <person name="Dutcher S."/>
            <person name="Estelle M."/>
            <person name="Fawcett J.A."/>
            <person name="Gundlach H."/>
            <person name="Hanada K."/>
            <person name="Heyl A."/>
            <person name="Hicks K.A."/>
            <person name="Hugh J."/>
            <person name="Lohr M."/>
            <person name="Mayer K."/>
            <person name="Melkozernov A."/>
            <person name="Murata T."/>
            <person name="Nelson D."/>
            <person name="Pils B."/>
            <person name="Prigge M."/>
            <person name="Reiss B."/>
            <person name="Renner T."/>
            <person name="Rombauts S."/>
            <person name="Rushton P."/>
            <person name="Sanderfoot A."/>
            <person name="Schween G."/>
            <person name="Shiu S.-H."/>
            <person name="Stueber K."/>
            <person name="Theodoulou F.L."/>
            <person name="Tu H."/>
            <person name="Van de Peer Y."/>
            <person name="Verrier P.J."/>
            <person name="Waters E."/>
            <person name="Wood A."/>
            <person name="Yang L."/>
            <person name="Cove D."/>
            <person name="Cuming A."/>
            <person name="Hasebe M."/>
            <person name="Lucas S."/>
            <person name="Mishler D.B."/>
            <person name="Reski R."/>
            <person name="Grigoriev I."/>
            <person name="Quatrano R.S."/>
            <person name="Boore J.L."/>
        </authorList>
    </citation>
    <scope>NUCLEOTIDE SEQUENCE [LARGE SCALE GENOMIC DNA]</scope>
</reference>
<dbReference type="GO" id="GO:0003676">
    <property type="term" value="F:nucleic acid binding"/>
    <property type="evidence" value="ECO:0007669"/>
    <property type="project" value="InterPro"/>
</dbReference>
<organism>
    <name type="scientific">Physcomitrium patens</name>
    <name type="common">Spreading-leaved earth moss</name>
    <name type="synonym">Physcomitrella patens</name>
    <dbReference type="NCBI Taxonomy" id="3218"/>
    <lineage>
        <taxon>Eukaryota</taxon>
        <taxon>Viridiplantae</taxon>
        <taxon>Streptophyta</taxon>
        <taxon>Embryophyta</taxon>
        <taxon>Bryophyta</taxon>
        <taxon>Bryophytina</taxon>
        <taxon>Bryopsida</taxon>
        <taxon>Funariidae</taxon>
        <taxon>Funariales</taxon>
        <taxon>Funariaceae</taxon>
        <taxon>Physcomitrium</taxon>
    </lineage>
</organism>
<accession>A9TZN5</accession>
<proteinExistence type="predicted"/>
<sequence length="79" mass="9381">MKHVNQTLKVMIQAFVACHYNNWNEYLMLLEFAYNYRIQASSGHSIFFFNTSQHLIILAIIHHPININNPNFLKIYHCS</sequence>
<name>A9TZN5_PHYPA</name>
<dbReference type="AlphaFoldDB" id="A9TZN5"/>
<dbReference type="InterPro" id="IPR036397">
    <property type="entry name" value="RNaseH_sf"/>
</dbReference>